<dbReference type="AlphaFoldDB" id="A0A843YLV9"/>
<dbReference type="Pfam" id="PF01263">
    <property type="entry name" value="Aldose_epim"/>
    <property type="match status" value="1"/>
</dbReference>
<comment type="similarity">
    <text evidence="1">Belongs to the aldose epimerase family.</text>
</comment>
<dbReference type="PANTHER" id="PTHR10091:SF0">
    <property type="entry name" value="GALACTOSE MUTAROTASE"/>
    <property type="match status" value="1"/>
</dbReference>
<dbReference type="InterPro" id="IPR014718">
    <property type="entry name" value="GH-type_carb-bd"/>
</dbReference>
<dbReference type="GO" id="GO:0006006">
    <property type="term" value="P:glucose metabolic process"/>
    <property type="evidence" value="ECO:0007669"/>
    <property type="project" value="TreeGrafter"/>
</dbReference>
<dbReference type="EMBL" id="WIBF01000012">
    <property type="protein sequence ID" value="MQQ10169.1"/>
    <property type="molecule type" value="Genomic_DNA"/>
</dbReference>
<keyword evidence="2" id="KW-0413">Isomerase</keyword>
<evidence type="ECO:0000256" key="2">
    <source>
        <dbReference type="ARBA" id="ARBA00023235"/>
    </source>
</evidence>
<evidence type="ECO:0000313" key="4">
    <source>
        <dbReference type="EMBL" id="MQQ10169.1"/>
    </source>
</evidence>
<proteinExistence type="inferred from homology"/>
<dbReference type="Gene3D" id="2.70.98.10">
    <property type="match status" value="1"/>
</dbReference>
<protein>
    <submittedName>
        <fullName evidence="4">Galactose mutarotase</fullName>
    </submittedName>
</protein>
<evidence type="ECO:0000256" key="3">
    <source>
        <dbReference type="ARBA" id="ARBA00023277"/>
    </source>
</evidence>
<reference evidence="4 5" key="1">
    <citation type="submission" date="2019-10" db="EMBL/GenBank/DDBJ databases">
        <title>Epibacterium sp. nov., isolated from seawater.</title>
        <authorList>
            <person name="Zhang X."/>
            <person name="Li N."/>
        </authorList>
    </citation>
    <scope>NUCLEOTIDE SEQUENCE [LARGE SCALE GENOMIC DNA]</scope>
    <source>
        <strain evidence="4 5">SM1979</strain>
    </source>
</reference>
<dbReference type="PANTHER" id="PTHR10091">
    <property type="entry name" value="ALDOSE-1-EPIMERASE"/>
    <property type="match status" value="1"/>
</dbReference>
<dbReference type="InterPro" id="IPR047215">
    <property type="entry name" value="Galactose_mutarotase-like"/>
</dbReference>
<dbReference type="SUPFAM" id="SSF74650">
    <property type="entry name" value="Galactose mutarotase-like"/>
    <property type="match status" value="1"/>
</dbReference>
<comment type="caution">
    <text evidence="4">The sequence shown here is derived from an EMBL/GenBank/DDBJ whole genome shotgun (WGS) entry which is preliminary data.</text>
</comment>
<dbReference type="GO" id="GO:0033499">
    <property type="term" value="P:galactose catabolic process via UDP-galactose, Leloir pathway"/>
    <property type="evidence" value="ECO:0007669"/>
    <property type="project" value="TreeGrafter"/>
</dbReference>
<accession>A0A843YLV9</accession>
<dbReference type="GO" id="GO:0030246">
    <property type="term" value="F:carbohydrate binding"/>
    <property type="evidence" value="ECO:0007669"/>
    <property type="project" value="InterPro"/>
</dbReference>
<dbReference type="CDD" id="cd09019">
    <property type="entry name" value="galactose_mutarotase_like"/>
    <property type="match status" value="1"/>
</dbReference>
<evidence type="ECO:0000256" key="1">
    <source>
        <dbReference type="ARBA" id="ARBA00006206"/>
    </source>
</evidence>
<organism evidence="4 5">
    <name type="scientific">Tritonibacter litoralis</name>
    <dbReference type="NCBI Taxonomy" id="2662264"/>
    <lineage>
        <taxon>Bacteria</taxon>
        <taxon>Pseudomonadati</taxon>
        <taxon>Pseudomonadota</taxon>
        <taxon>Alphaproteobacteria</taxon>
        <taxon>Rhodobacterales</taxon>
        <taxon>Paracoccaceae</taxon>
        <taxon>Tritonibacter</taxon>
    </lineage>
</organism>
<keyword evidence="5" id="KW-1185">Reference proteome</keyword>
<gene>
    <name evidence="4" type="ORF">GFB49_17000</name>
</gene>
<sequence>MSGVEIEQVTLTDGPMRVSLLSLGATTQGWWVNEVPLILGYEDPGAYTQNSGYLGVIAGRVANRIGGATFELDGVRYVLDANEGQNTLHGGAQSMVRQNWQIEQRSQTEAILHLFSNDGDCGFPGQVRFTLQVTLQAPRLIYTFLAEVDRPTPISLAQHNYYTLGETDGIAGLSLRLPGDHLLEKDAEGVPTGEILPATGPYDFRDFRPLHTAPDLDHFYPFRPSVAGALRDIAELRAASGLGLRVMSDQPGAQVYAGGGLGAPFAPGAGVCIEPSGFPNAVNVGHFPSMIVTPDHPYCQRLVLDLTGAGI</sequence>
<dbReference type="Proteomes" id="UP000444174">
    <property type="component" value="Unassembled WGS sequence"/>
</dbReference>
<dbReference type="GO" id="GO:0004034">
    <property type="term" value="F:aldose 1-epimerase activity"/>
    <property type="evidence" value="ECO:0007669"/>
    <property type="project" value="TreeGrafter"/>
</dbReference>
<dbReference type="InterPro" id="IPR008183">
    <property type="entry name" value="Aldose_1/G6P_1-epimerase"/>
</dbReference>
<dbReference type="RefSeq" id="WP_153217143.1">
    <property type="nucleotide sequence ID" value="NZ_WIBF01000012.1"/>
</dbReference>
<keyword evidence="3" id="KW-0119">Carbohydrate metabolism</keyword>
<dbReference type="InterPro" id="IPR011013">
    <property type="entry name" value="Gal_mutarotase_sf_dom"/>
</dbReference>
<evidence type="ECO:0000313" key="5">
    <source>
        <dbReference type="Proteomes" id="UP000444174"/>
    </source>
</evidence>
<name>A0A843YLV9_9RHOB</name>